<dbReference type="Proteomes" id="UP001590951">
    <property type="component" value="Unassembled WGS sequence"/>
</dbReference>
<feature type="region of interest" description="Disordered" evidence="1">
    <location>
        <begin position="79"/>
        <end position="118"/>
    </location>
</feature>
<proteinExistence type="predicted"/>
<dbReference type="EMBL" id="JBHFEH010000131">
    <property type="protein sequence ID" value="KAL2045902.1"/>
    <property type="molecule type" value="Genomic_DNA"/>
</dbReference>
<comment type="caution">
    <text evidence="2">The sequence shown here is derived from an EMBL/GenBank/DDBJ whole genome shotgun (WGS) entry which is preliminary data.</text>
</comment>
<protein>
    <recommendedName>
        <fullName evidence="4">NAD(P)-binding domain-containing protein</fullName>
    </recommendedName>
</protein>
<dbReference type="InterPro" id="IPR036291">
    <property type="entry name" value="NAD(P)-bd_dom_sf"/>
</dbReference>
<feature type="compositionally biased region" description="Polar residues" evidence="1">
    <location>
        <begin position="1"/>
        <end position="10"/>
    </location>
</feature>
<evidence type="ECO:0000313" key="2">
    <source>
        <dbReference type="EMBL" id="KAL2045902.1"/>
    </source>
</evidence>
<evidence type="ECO:0008006" key="4">
    <source>
        <dbReference type="Google" id="ProtNLM"/>
    </source>
</evidence>
<feature type="compositionally biased region" description="Low complexity" evidence="1">
    <location>
        <begin position="80"/>
        <end position="90"/>
    </location>
</feature>
<reference evidence="2 3" key="1">
    <citation type="submission" date="2024-09" db="EMBL/GenBank/DDBJ databases">
        <title>Rethinking Asexuality: The Enigmatic Case of Functional Sexual Genes in Lepraria (Stereocaulaceae).</title>
        <authorList>
            <person name="Doellman M."/>
            <person name="Sun Y."/>
            <person name="Barcenas-Pena A."/>
            <person name="Lumbsch H.T."/>
            <person name="Grewe F."/>
        </authorList>
    </citation>
    <scope>NUCLEOTIDE SEQUENCE [LARGE SCALE GENOMIC DNA]</scope>
    <source>
        <strain evidence="2 3">Grewe 0041</strain>
    </source>
</reference>
<feature type="compositionally biased region" description="Polar residues" evidence="1">
    <location>
        <begin position="99"/>
        <end position="118"/>
    </location>
</feature>
<keyword evidence="3" id="KW-1185">Reference proteome</keyword>
<feature type="region of interest" description="Disordered" evidence="1">
    <location>
        <begin position="1"/>
        <end position="37"/>
    </location>
</feature>
<dbReference type="SUPFAM" id="SSF51735">
    <property type="entry name" value="NAD(P)-binding Rossmann-fold domains"/>
    <property type="match status" value="1"/>
</dbReference>
<name>A0ABR4AMG2_9LECA</name>
<evidence type="ECO:0000313" key="3">
    <source>
        <dbReference type="Proteomes" id="UP001590951"/>
    </source>
</evidence>
<sequence>MDNDGKTPTCSPSSASWSSKLRLPLSCDPPGPQNPPKQRVWVVFGATGHIGRSIVKSALAHNDLVTAVGRTFEDNPANMSSVYAHPSSSSPLPFGPANHPTSPSSATSVSGETVDTVF</sequence>
<dbReference type="Gene3D" id="3.40.50.720">
    <property type="entry name" value="NAD(P)-binding Rossmann-like Domain"/>
    <property type="match status" value="1"/>
</dbReference>
<gene>
    <name evidence="2" type="ORF">ABVK25_011956</name>
</gene>
<evidence type="ECO:0000256" key="1">
    <source>
        <dbReference type="SAM" id="MobiDB-lite"/>
    </source>
</evidence>
<accession>A0ABR4AMG2</accession>
<organism evidence="2 3">
    <name type="scientific">Lepraria finkii</name>
    <dbReference type="NCBI Taxonomy" id="1340010"/>
    <lineage>
        <taxon>Eukaryota</taxon>
        <taxon>Fungi</taxon>
        <taxon>Dikarya</taxon>
        <taxon>Ascomycota</taxon>
        <taxon>Pezizomycotina</taxon>
        <taxon>Lecanoromycetes</taxon>
        <taxon>OSLEUM clade</taxon>
        <taxon>Lecanoromycetidae</taxon>
        <taxon>Lecanorales</taxon>
        <taxon>Lecanorineae</taxon>
        <taxon>Stereocaulaceae</taxon>
        <taxon>Lepraria</taxon>
    </lineage>
</organism>